<dbReference type="EMBL" id="BAABLO010000004">
    <property type="protein sequence ID" value="GAA4718962.1"/>
    <property type="molecule type" value="Genomic_DNA"/>
</dbReference>
<evidence type="ECO:0000259" key="3">
    <source>
        <dbReference type="Pfam" id="PF07995"/>
    </source>
</evidence>
<reference evidence="5" key="1">
    <citation type="journal article" date="2019" name="Int. J. Syst. Evol. Microbiol.">
        <title>The Global Catalogue of Microorganisms (GCM) 10K type strain sequencing project: providing services to taxonomists for standard genome sequencing and annotation.</title>
        <authorList>
            <consortium name="The Broad Institute Genomics Platform"/>
            <consortium name="The Broad Institute Genome Sequencing Center for Infectious Disease"/>
            <person name="Wu L."/>
            <person name="Ma J."/>
        </authorList>
    </citation>
    <scope>NUCLEOTIDE SEQUENCE [LARGE SCALE GENOMIC DNA]</scope>
    <source>
        <strain evidence="5">JCM 18961</strain>
    </source>
</reference>
<dbReference type="InterPro" id="IPR012938">
    <property type="entry name" value="Glc/Sorbosone_DH"/>
</dbReference>
<feature type="domain" description="Glucose/Sorbosone dehydrogenase" evidence="3">
    <location>
        <begin position="83"/>
        <end position="373"/>
    </location>
</feature>
<dbReference type="PANTHER" id="PTHR19328:SF13">
    <property type="entry name" value="HIPL1 PROTEIN"/>
    <property type="match status" value="1"/>
</dbReference>
<protein>
    <submittedName>
        <fullName evidence="4">PQQ-dependent sugar dehydrogenase</fullName>
    </submittedName>
</protein>
<evidence type="ECO:0000313" key="4">
    <source>
        <dbReference type="EMBL" id="GAA4718962.1"/>
    </source>
</evidence>
<dbReference type="RefSeq" id="WP_345502276.1">
    <property type="nucleotide sequence ID" value="NZ_BAABLO010000004.1"/>
</dbReference>
<name>A0ABP8Y1T7_9MICO</name>
<comment type="caution">
    <text evidence="4">The sequence shown here is derived from an EMBL/GenBank/DDBJ whole genome shotgun (WGS) entry which is preliminary data.</text>
</comment>
<feature type="compositionally biased region" description="Low complexity" evidence="1">
    <location>
        <begin position="28"/>
        <end position="77"/>
    </location>
</feature>
<proteinExistence type="predicted"/>
<dbReference type="Proteomes" id="UP001500556">
    <property type="component" value="Unassembled WGS sequence"/>
</dbReference>
<dbReference type="SUPFAM" id="SSF50952">
    <property type="entry name" value="Soluble quinoprotein glucose dehydrogenase"/>
    <property type="match status" value="1"/>
</dbReference>
<dbReference type="Pfam" id="PF07995">
    <property type="entry name" value="GSDH"/>
    <property type="match status" value="1"/>
</dbReference>
<feature type="chain" id="PRO_5045825484" evidence="2">
    <location>
        <begin position="23"/>
        <end position="394"/>
    </location>
</feature>
<dbReference type="InterPro" id="IPR011042">
    <property type="entry name" value="6-blade_b-propeller_TolB-like"/>
</dbReference>
<keyword evidence="5" id="KW-1185">Reference proteome</keyword>
<feature type="signal peptide" evidence="2">
    <location>
        <begin position="1"/>
        <end position="22"/>
    </location>
</feature>
<feature type="region of interest" description="Disordered" evidence="1">
    <location>
        <begin position="26"/>
        <end position="79"/>
    </location>
</feature>
<accession>A0ABP8Y1T7</accession>
<organism evidence="4 5">
    <name type="scientific">Pedococcus ginsenosidimutans</name>
    <dbReference type="NCBI Taxonomy" id="490570"/>
    <lineage>
        <taxon>Bacteria</taxon>
        <taxon>Bacillati</taxon>
        <taxon>Actinomycetota</taxon>
        <taxon>Actinomycetes</taxon>
        <taxon>Micrococcales</taxon>
        <taxon>Intrasporangiaceae</taxon>
        <taxon>Pedococcus</taxon>
    </lineage>
</organism>
<dbReference type="PANTHER" id="PTHR19328">
    <property type="entry name" value="HEDGEHOG-INTERACTING PROTEIN"/>
    <property type="match status" value="1"/>
</dbReference>
<evidence type="ECO:0000313" key="5">
    <source>
        <dbReference type="Proteomes" id="UP001500556"/>
    </source>
</evidence>
<dbReference type="Gene3D" id="2.120.10.30">
    <property type="entry name" value="TolB, C-terminal domain"/>
    <property type="match status" value="1"/>
</dbReference>
<dbReference type="InterPro" id="IPR011041">
    <property type="entry name" value="Quinoprot_gluc/sorb_DH_b-prop"/>
</dbReference>
<gene>
    <name evidence="4" type="ORF">GCM10025782_15340</name>
</gene>
<evidence type="ECO:0000256" key="2">
    <source>
        <dbReference type="SAM" id="SignalP"/>
    </source>
</evidence>
<keyword evidence="2" id="KW-0732">Signal</keyword>
<evidence type="ECO:0000256" key="1">
    <source>
        <dbReference type="SAM" id="MobiDB-lite"/>
    </source>
</evidence>
<sequence>MVAPTAPAAALFVAVLGLGACSGGSGTTGSLTPPVVGTTSSSAAGSSTSTGPDEATTSGSGPATSRSTTAPASTRRSTVARDLDVPWSTAFLPDGSALVTLREQARLLQVRDGRTPVDLGRVGGVVPDGEGGLLGVAVSPGFTSDHTVFLYTTTAQDNRVLRVTFQDGRTTLQRAILTGIPRARNHDGGRLAFGPDGYLYVTTGDAGLTERAQDRSSLGGKILRITRDGRPAPGNPFPGSPVWSYGHRNVQGIAWAPDGTMYASEFGQNTWDELNRIQPGRNYGWPVVEGRAGRREYVDPLVQWPTSEASPSGIAYADGAVWMAALRGESLWRVPVPGGRAGTPERLLHGRYGRLRDAVLAPDGRLWVLTNNTARGTPAADDDKLLAFPLRDLT</sequence>